<proteinExistence type="inferred from homology"/>
<dbReference type="PANTHER" id="PTHR43827:SF3">
    <property type="entry name" value="NADP-DEPENDENT OXIDOREDUCTASE DOMAIN-CONTAINING PROTEIN"/>
    <property type="match status" value="1"/>
</dbReference>
<dbReference type="OrthoDB" id="37273at2759"/>
<dbReference type="AlphaFoldDB" id="A0A1E7FVM0"/>
<dbReference type="KEGG" id="fcy:FRACYDRAFT_232362"/>
<dbReference type="Proteomes" id="UP000095751">
    <property type="component" value="Unassembled WGS sequence"/>
</dbReference>
<evidence type="ECO:0000313" key="6">
    <source>
        <dbReference type="Proteomes" id="UP000095751"/>
    </source>
</evidence>
<evidence type="ECO:0000259" key="4">
    <source>
        <dbReference type="Pfam" id="PF00248"/>
    </source>
</evidence>
<organism evidence="5 6">
    <name type="scientific">Fragilariopsis cylindrus CCMP1102</name>
    <dbReference type="NCBI Taxonomy" id="635003"/>
    <lineage>
        <taxon>Eukaryota</taxon>
        <taxon>Sar</taxon>
        <taxon>Stramenopiles</taxon>
        <taxon>Ochrophyta</taxon>
        <taxon>Bacillariophyta</taxon>
        <taxon>Bacillariophyceae</taxon>
        <taxon>Bacillariophycidae</taxon>
        <taxon>Bacillariales</taxon>
        <taxon>Bacillariaceae</taxon>
        <taxon>Fragilariopsis</taxon>
    </lineage>
</organism>
<keyword evidence="6" id="KW-1185">Reference proteome</keyword>
<dbReference type="CDD" id="cd19071">
    <property type="entry name" value="AKR_AKR1-5-like"/>
    <property type="match status" value="1"/>
</dbReference>
<evidence type="ECO:0000256" key="3">
    <source>
        <dbReference type="ARBA" id="ARBA00023002"/>
    </source>
</evidence>
<dbReference type="PRINTS" id="PR00069">
    <property type="entry name" value="ALDKETRDTASE"/>
</dbReference>
<feature type="domain" description="NADP-dependent oxidoreductase" evidence="4">
    <location>
        <begin position="51"/>
        <end position="343"/>
    </location>
</feature>
<sequence>MAISTTSNATRTTTLSNGVEMPILALGSAPLATRDDDTSHFNPLDSFNGFLPEQSYQSLNSALEMNNADETPIHIDTALYYRTHPHIRLVLGNALATGRKKRSDVFLTTKIFHPNFGDSFGTEDLGHCMPSFHNEMTYDDVYRFVYRQFQQSLHEVGVGYFDLTLLHWPGHPDTDEARNSEQRLAAWNVLEDCYSKGWTRAIGVSNFSEHHLEQLQIMNEAKKKENNNSSVVIRPHVNQIEASVFLQHRDILDYCRQSNIVVAAYSPLGRGVLRVTSNETVRRIATKYDIDAGKVAIKYLYQKGYGCVVFWTTKPERVRSNHEILVENCVLDDEDMTALDGLNRSDGTGTWGLLSPYVIK</sequence>
<name>A0A1E7FVM0_9STRA</name>
<accession>A0A1E7FVM0</accession>
<protein>
    <submittedName>
        <fullName evidence="5">Aldo/keto reductase</fullName>
    </submittedName>
</protein>
<evidence type="ECO:0000313" key="5">
    <source>
        <dbReference type="EMBL" id="OEU22208.1"/>
    </source>
</evidence>
<dbReference type="InterPro" id="IPR023210">
    <property type="entry name" value="NADP_OxRdtase_dom"/>
</dbReference>
<dbReference type="PROSITE" id="PS00062">
    <property type="entry name" value="ALDOKETO_REDUCTASE_2"/>
    <property type="match status" value="1"/>
</dbReference>
<keyword evidence="2" id="KW-0521">NADP</keyword>
<evidence type="ECO:0000256" key="2">
    <source>
        <dbReference type="ARBA" id="ARBA00022857"/>
    </source>
</evidence>
<dbReference type="InterPro" id="IPR036812">
    <property type="entry name" value="NAD(P)_OxRdtase_dom_sf"/>
</dbReference>
<dbReference type="EMBL" id="KV784353">
    <property type="protein sequence ID" value="OEU22208.1"/>
    <property type="molecule type" value="Genomic_DNA"/>
</dbReference>
<dbReference type="InterPro" id="IPR020471">
    <property type="entry name" value="AKR"/>
</dbReference>
<dbReference type="Pfam" id="PF00248">
    <property type="entry name" value="Aldo_ket_red"/>
    <property type="match status" value="1"/>
</dbReference>
<dbReference type="InterPro" id="IPR018170">
    <property type="entry name" value="Aldo/ket_reductase_CS"/>
</dbReference>
<comment type="similarity">
    <text evidence="1">Belongs to the aldo/keto reductase family.</text>
</comment>
<dbReference type="Gene3D" id="3.20.20.100">
    <property type="entry name" value="NADP-dependent oxidoreductase domain"/>
    <property type="match status" value="1"/>
</dbReference>
<dbReference type="InParanoid" id="A0A1E7FVM0"/>
<dbReference type="PANTHER" id="PTHR43827">
    <property type="entry name" value="2,5-DIKETO-D-GLUCONIC ACID REDUCTASE"/>
    <property type="match status" value="1"/>
</dbReference>
<dbReference type="SUPFAM" id="SSF51430">
    <property type="entry name" value="NAD(P)-linked oxidoreductase"/>
    <property type="match status" value="1"/>
</dbReference>
<keyword evidence="3" id="KW-0560">Oxidoreductase</keyword>
<evidence type="ECO:0000256" key="1">
    <source>
        <dbReference type="ARBA" id="ARBA00007905"/>
    </source>
</evidence>
<reference evidence="5 6" key="1">
    <citation type="submission" date="2016-09" db="EMBL/GenBank/DDBJ databases">
        <title>Extensive genetic diversity and differential bi-allelic expression allows diatom success in the polar Southern Ocean.</title>
        <authorList>
            <consortium name="DOE Joint Genome Institute"/>
            <person name="Mock T."/>
            <person name="Otillar R.P."/>
            <person name="Strauss J."/>
            <person name="Dupont C."/>
            <person name="Frickenhaus S."/>
            <person name="Maumus F."/>
            <person name="Mcmullan M."/>
            <person name="Sanges R."/>
            <person name="Schmutz J."/>
            <person name="Toseland A."/>
            <person name="Valas R."/>
            <person name="Veluchamy A."/>
            <person name="Ward B.J."/>
            <person name="Allen A."/>
            <person name="Barry K."/>
            <person name="Falciatore A."/>
            <person name="Ferrante M."/>
            <person name="Fortunato A.E."/>
            <person name="Gloeckner G."/>
            <person name="Gruber A."/>
            <person name="Hipkin R."/>
            <person name="Janech M."/>
            <person name="Kroth P."/>
            <person name="Leese F."/>
            <person name="Lindquist E."/>
            <person name="Lyon B.R."/>
            <person name="Martin J."/>
            <person name="Mayer C."/>
            <person name="Parker M."/>
            <person name="Quesneville H."/>
            <person name="Raymond J."/>
            <person name="Uhlig C."/>
            <person name="Valentin K.U."/>
            <person name="Worden A.Z."/>
            <person name="Armbrust E.V."/>
            <person name="Bowler C."/>
            <person name="Green B."/>
            <person name="Moulton V."/>
            <person name="Van Oosterhout C."/>
            <person name="Grigoriev I."/>
        </authorList>
    </citation>
    <scope>NUCLEOTIDE SEQUENCE [LARGE SCALE GENOMIC DNA]</scope>
    <source>
        <strain evidence="5 6">CCMP1102</strain>
    </source>
</reference>
<gene>
    <name evidence="5" type="ORF">FRACYDRAFT_232362</name>
</gene>
<dbReference type="GO" id="GO:0016616">
    <property type="term" value="F:oxidoreductase activity, acting on the CH-OH group of donors, NAD or NADP as acceptor"/>
    <property type="evidence" value="ECO:0007669"/>
    <property type="project" value="UniProtKB-ARBA"/>
</dbReference>